<proteinExistence type="predicted"/>
<evidence type="ECO:0000313" key="2">
    <source>
        <dbReference type="Proteomes" id="UP000053398"/>
    </source>
</evidence>
<gene>
    <name evidence="1" type="ORF">AQJ11_02980</name>
</gene>
<name>A0A101QMA5_STRCK</name>
<accession>A0A101QMA5</accession>
<reference evidence="1 2" key="1">
    <citation type="submission" date="2015-10" db="EMBL/GenBank/DDBJ databases">
        <title>Draft genome sequence of Streptomyces corchorusii DSM 40340, type strain for the species Streptomyces corchorusii.</title>
        <authorList>
            <person name="Ruckert C."/>
            <person name="Winkler A."/>
            <person name="Kalinowski J."/>
            <person name="Kampfer P."/>
            <person name="Glaeser S."/>
        </authorList>
    </citation>
    <scope>NUCLEOTIDE SEQUENCE [LARGE SCALE GENOMIC DNA]</scope>
    <source>
        <strain evidence="1 2">DSM 40340</strain>
    </source>
</reference>
<organism evidence="1 2">
    <name type="scientific">Streptomyces corchorusii</name>
    <name type="common">Streptomyces chibaensis</name>
    <dbReference type="NCBI Taxonomy" id="1903"/>
    <lineage>
        <taxon>Bacteria</taxon>
        <taxon>Bacillati</taxon>
        <taxon>Actinomycetota</taxon>
        <taxon>Actinomycetes</taxon>
        <taxon>Kitasatosporales</taxon>
        <taxon>Streptomycetaceae</taxon>
        <taxon>Streptomyces</taxon>
    </lineage>
</organism>
<protein>
    <submittedName>
        <fullName evidence="1">Uncharacterized protein</fullName>
    </submittedName>
</protein>
<dbReference type="EMBL" id="LMWP01000002">
    <property type="protein sequence ID" value="KUN32506.1"/>
    <property type="molecule type" value="Genomic_DNA"/>
</dbReference>
<sequence length="159" mass="16926">MTTEPTDLQLRALAIIAAGDVRQFAAVPHPVFIDSPGGTISPPTVNELVQAGWVRVDSTRSLHDGQAVEITQSGLAHLPGNTVPDIPQAADDPTGDQVLAALMRTVIRHGQVGVDFHDDLVEVTGADDTVLATLRGRFDSPAQLARFLDIDEDCITDAR</sequence>
<evidence type="ECO:0000313" key="1">
    <source>
        <dbReference type="EMBL" id="KUN32506.1"/>
    </source>
</evidence>
<keyword evidence="2" id="KW-1185">Reference proteome</keyword>
<dbReference type="Proteomes" id="UP000053398">
    <property type="component" value="Unassembled WGS sequence"/>
</dbReference>
<comment type="caution">
    <text evidence="1">The sequence shown here is derived from an EMBL/GenBank/DDBJ whole genome shotgun (WGS) entry which is preliminary data.</text>
</comment>
<dbReference type="RefSeq" id="WP_059261717.1">
    <property type="nucleotide sequence ID" value="NZ_KQ948351.1"/>
</dbReference>
<dbReference type="AlphaFoldDB" id="A0A101QMA5"/>